<protein>
    <submittedName>
        <fullName evidence="12">Unannotated protein</fullName>
    </submittedName>
</protein>
<keyword evidence="4" id="KW-0285">Flavoprotein</keyword>
<dbReference type="GO" id="GO:0050660">
    <property type="term" value="F:flavin adenine dinucleotide binding"/>
    <property type="evidence" value="ECO:0007669"/>
    <property type="project" value="InterPro"/>
</dbReference>
<evidence type="ECO:0000313" key="12">
    <source>
        <dbReference type="EMBL" id="CAB4910997.1"/>
    </source>
</evidence>
<dbReference type="AlphaFoldDB" id="A0A6J7GRB0"/>
<evidence type="ECO:0000256" key="3">
    <source>
        <dbReference type="ARBA" id="ARBA00022490"/>
    </source>
</evidence>
<evidence type="ECO:0000259" key="11">
    <source>
        <dbReference type="Pfam" id="PF07992"/>
    </source>
</evidence>
<evidence type="ECO:0000256" key="2">
    <source>
        <dbReference type="ARBA" id="ARBA00007532"/>
    </source>
</evidence>
<name>A0A6J7GRB0_9ZZZZ</name>
<dbReference type="PANTHER" id="PTHR22912:SF217">
    <property type="entry name" value="DIHYDROLIPOYL DEHYDROGENASE"/>
    <property type="match status" value="1"/>
</dbReference>
<dbReference type="PROSITE" id="PS00076">
    <property type="entry name" value="PYRIDINE_REDOX_1"/>
    <property type="match status" value="1"/>
</dbReference>
<keyword evidence="3" id="KW-0963">Cytoplasm</keyword>
<evidence type="ECO:0000256" key="9">
    <source>
        <dbReference type="ARBA" id="ARBA00023284"/>
    </source>
</evidence>
<evidence type="ECO:0000259" key="10">
    <source>
        <dbReference type="Pfam" id="PF02852"/>
    </source>
</evidence>
<dbReference type="InterPro" id="IPR012999">
    <property type="entry name" value="Pyr_OxRdtase_I_AS"/>
</dbReference>
<dbReference type="Pfam" id="PF07992">
    <property type="entry name" value="Pyr_redox_2"/>
    <property type="match status" value="1"/>
</dbReference>
<dbReference type="SUPFAM" id="SSF55424">
    <property type="entry name" value="FAD/NAD-linked reductases, dimerisation (C-terminal) domain"/>
    <property type="match status" value="1"/>
</dbReference>
<dbReference type="FunFam" id="3.30.390.30:FF:000001">
    <property type="entry name" value="Dihydrolipoyl dehydrogenase"/>
    <property type="match status" value="1"/>
</dbReference>
<dbReference type="PANTHER" id="PTHR22912">
    <property type="entry name" value="DISULFIDE OXIDOREDUCTASE"/>
    <property type="match status" value="1"/>
</dbReference>
<dbReference type="PRINTS" id="PR00411">
    <property type="entry name" value="PNDRDTASEI"/>
</dbReference>
<organism evidence="12">
    <name type="scientific">freshwater metagenome</name>
    <dbReference type="NCBI Taxonomy" id="449393"/>
    <lineage>
        <taxon>unclassified sequences</taxon>
        <taxon>metagenomes</taxon>
        <taxon>ecological metagenomes</taxon>
    </lineage>
</organism>
<dbReference type="Gene3D" id="3.30.390.30">
    <property type="match status" value="1"/>
</dbReference>
<gene>
    <name evidence="12" type="ORF">UFOPK3472_03033</name>
</gene>
<dbReference type="SUPFAM" id="SSF51905">
    <property type="entry name" value="FAD/NAD(P)-binding domain"/>
    <property type="match status" value="1"/>
</dbReference>
<dbReference type="EMBL" id="CAFBLX010000266">
    <property type="protein sequence ID" value="CAB4910997.1"/>
    <property type="molecule type" value="Genomic_DNA"/>
</dbReference>
<keyword evidence="9" id="KW-0676">Redox-active center</keyword>
<sequence>MQTSADILQRHQQQMILGPRVLMQGCVLVGSEQNRQRCCAAHEFVEVGREQSARRMGDTVVGPLGHRPNQQPVLVDRGRCVRRRRNAGHRRTVEHVGLGVVEVGGPLHEVALESGRAVVPRGDRDVPRFALVDGLRVGERGASVPSLGDPRIAGFGQGPRSEIGADEHGVGVDPADVGLGLGQRETAVLRSAERAGVEIELAYHRRVGTASGQRHQSAQLVGAQYLSAAPYPVLALVGGQGIEIEQDVPCGFVRAVLVHRGAPPHPADVLGVAPEVVEELPAPACVRNPRIGVENLAYTRHGGVETLACQRLDRHLVLLAYPRECVVAGDVFEPEVRVVRESHGTVLAAHVRSGAGRVRGYRLVTKTRSRQCRRARLRWGLVTSHYDVVVLGAGPGGYVAAIRAAQLGLSTAIIEKKYWGGVCLNVGCIPSKALLRNAELAHLFTKEAKLFGISGEASFDFGAAFDRSRKVADGRVKGIHFLMKKNKIPEYDGQGTFTDANTIEVELSKGGTETITFDNAIIATGSTTKLLPGTELSKNVVTYEEQIMTKDLPGSILIVGAGAIGMEFGYVLKNYGVDVTIVEFLDRALPNEDKDVSKEIEKQYKKLGVKVITGAGVQSIDDDGSKVTVEIKHNKSGESETFTVDKVMQSVGFAPRVEGFGLEKTGVELTDRGAIGITNTMQTNVPHIYAIGDVTAKLQLAHVAEAQAVVAAETIGGAETLPIDDYRMMPRATFCQPQVASFGLTEDQAREEAQARGSDIKVANFPFAANGKAHGLGDATGFVKLIADTEHGELLGGHLIGPDVSELLPELTLAQKWDLTVNELARNVHTHPTLSEALQEAIHGLAGHMINF</sequence>
<evidence type="ECO:0000256" key="4">
    <source>
        <dbReference type="ARBA" id="ARBA00022630"/>
    </source>
</evidence>
<feature type="domain" description="FAD/NAD(P)-binding" evidence="11">
    <location>
        <begin position="386"/>
        <end position="708"/>
    </location>
</feature>
<dbReference type="InterPro" id="IPR004099">
    <property type="entry name" value="Pyr_nucl-diS_OxRdtase_dimer"/>
</dbReference>
<evidence type="ECO:0000256" key="5">
    <source>
        <dbReference type="ARBA" id="ARBA00022827"/>
    </source>
</evidence>
<dbReference type="InterPro" id="IPR036188">
    <property type="entry name" value="FAD/NAD-bd_sf"/>
</dbReference>
<keyword evidence="6" id="KW-0560">Oxidoreductase</keyword>
<reference evidence="12" key="1">
    <citation type="submission" date="2020-05" db="EMBL/GenBank/DDBJ databases">
        <authorList>
            <person name="Chiriac C."/>
            <person name="Salcher M."/>
            <person name="Ghai R."/>
            <person name="Kavagutti S V."/>
        </authorList>
    </citation>
    <scope>NUCLEOTIDE SEQUENCE</scope>
</reference>
<keyword evidence="8" id="KW-1015">Disulfide bond</keyword>
<dbReference type="InterPro" id="IPR023753">
    <property type="entry name" value="FAD/NAD-binding_dom"/>
</dbReference>
<accession>A0A6J7GRB0</accession>
<evidence type="ECO:0000256" key="6">
    <source>
        <dbReference type="ARBA" id="ARBA00023002"/>
    </source>
</evidence>
<evidence type="ECO:0000256" key="7">
    <source>
        <dbReference type="ARBA" id="ARBA00023027"/>
    </source>
</evidence>
<dbReference type="InterPro" id="IPR006258">
    <property type="entry name" value="Lipoamide_DH"/>
</dbReference>
<proteinExistence type="inferred from homology"/>
<dbReference type="PRINTS" id="PR00368">
    <property type="entry name" value="FADPNR"/>
</dbReference>
<dbReference type="Gene3D" id="3.50.50.60">
    <property type="entry name" value="FAD/NAD(P)-binding domain"/>
    <property type="match status" value="2"/>
</dbReference>
<dbReference type="InterPro" id="IPR016156">
    <property type="entry name" value="FAD/NAD-linked_Rdtase_dimer_sf"/>
</dbReference>
<evidence type="ECO:0000256" key="1">
    <source>
        <dbReference type="ARBA" id="ARBA00001974"/>
    </source>
</evidence>
<comment type="cofactor">
    <cofactor evidence="1">
        <name>FAD</name>
        <dbReference type="ChEBI" id="CHEBI:57692"/>
    </cofactor>
</comment>
<dbReference type="GO" id="GO:0004148">
    <property type="term" value="F:dihydrolipoyl dehydrogenase (NADH) activity"/>
    <property type="evidence" value="ECO:0007669"/>
    <property type="project" value="InterPro"/>
</dbReference>
<evidence type="ECO:0000256" key="8">
    <source>
        <dbReference type="ARBA" id="ARBA00023157"/>
    </source>
</evidence>
<keyword evidence="5" id="KW-0274">FAD</keyword>
<dbReference type="Pfam" id="PF02852">
    <property type="entry name" value="Pyr_redox_dim"/>
    <property type="match status" value="1"/>
</dbReference>
<feature type="domain" description="Pyridine nucleotide-disulphide oxidoreductase dimerisation" evidence="10">
    <location>
        <begin position="729"/>
        <end position="841"/>
    </location>
</feature>
<dbReference type="InterPro" id="IPR050151">
    <property type="entry name" value="Class-I_Pyr_Nuc-Dis_Oxidored"/>
</dbReference>
<comment type="similarity">
    <text evidence="2">Belongs to the class-I pyridine nucleotide-disulfide oxidoreductase family.</text>
</comment>
<dbReference type="NCBIfam" id="TIGR01350">
    <property type="entry name" value="lipoamide_DH"/>
    <property type="match status" value="1"/>
</dbReference>
<keyword evidence="7" id="KW-0520">NAD</keyword>
<dbReference type="GO" id="GO:0006103">
    <property type="term" value="P:2-oxoglutarate metabolic process"/>
    <property type="evidence" value="ECO:0007669"/>
    <property type="project" value="TreeGrafter"/>
</dbReference>